<organism evidence="1 2">
    <name type="scientific">Entomophthora muscae</name>
    <dbReference type="NCBI Taxonomy" id="34485"/>
    <lineage>
        <taxon>Eukaryota</taxon>
        <taxon>Fungi</taxon>
        <taxon>Fungi incertae sedis</taxon>
        <taxon>Zoopagomycota</taxon>
        <taxon>Entomophthoromycotina</taxon>
        <taxon>Entomophthoromycetes</taxon>
        <taxon>Entomophthorales</taxon>
        <taxon>Entomophthoraceae</taxon>
        <taxon>Entomophthora</taxon>
    </lineage>
</organism>
<gene>
    <name evidence="1" type="ORF">DSO57_1035188</name>
</gene>
<name>A0ACC2SCI9_9FUNG</name>
<keyword evidence="2" id="KW-1185">Reference proteome</keyword>
<evidence type="ECO:0000313" key="1">
    <source>
        <dbReference type="EMBL" id="KAJ9060030.1"/>
    </source>
</evidence>
<comment type="caution">
    <text evidence="1">The sequence shown here is derived from an EMBL/GenBank/DDBJ whole genome shotgun (WGS) entry which is preliminary data.</text>
</comment>
<protein>
    <submittedName>
        <fullName evidence="1">Uncharacterized protein</fullName>
    </submittedName>
</protein>
<dbReference type="EMBL" id="QTSX02005276">
    <property type="protein sequence ID" value="KAJ9060030.1"/>
    <property type="molecule type" value="Genomic_DNA"/>
</dbReference>
<dbReference type="Proteomes" id="UP001165960">
    <property type="component" value="Unassembled WGS sequence"/>
</dbReference>
<evidence type="ECO:0000313" key="2">
    <source>
        <dbReference type="Proteomes" id="UP001165960"/>
    </source>
</evidence>
<accession>A0ACC2SCI9</accession>
<reference evidence="1" key="1">
    <citation type="submission" date="2022-04" db="EMBL/GenBank/DDBJ databases">
        <title>Genome of the entomopathogenic fungus Entomophthora muscae.</title>
        <authorList>
            <person name="Elya C."/>
            <person name="Lovett B.R."/>
            <person name="Lee E."/>
            <person name="Macias A.M."/>
            <person name="Hajek A.E."/>
            <person name="De Bivort B.L."/>
            <person name="Kasson M.T."/>
            <person name="De Fine Licht H.H."/>
            <person name="Stajich J.E."/>
        </authorList>
    </citation>
    <scope>NUCLEOTIDE SEQUENCE</scope>
    <source>
        <strain evidence="1">Berkeley</strain>
    </source>
</reference>
<proteinExistence type="predicted"/>
<sequence length="268" mass="29485">MLATAFNAAALSWIFVKWGKSLILTCYQFILNLWRLDWPSYLFCGPITAPPAEFTHKLAHALGRPESLFSNSALALRLCINNALCQLPVPACRWLLDTLSKHLALFDNMLPMARALDSSLHPATPWPTYLAFLCLKQGNQTLGEFLTIFKVAAAQILLPESAKLAVLKAVLNSTGSNLPPWLEPIATLTELIDNLCNYAVSGLHYNQTIRSKSFACTLQKTVTAALPLEPSSNLGTSGVSPPHFKTTPSLWTQTLPTTNLRRPLPDMN</sequence>